<dbReference type="KEGG" id="cfr:116661531"/>
<accession>A0A8B8SK04</accession>
<dbReference type="RefSeq" id="XP_032329692.1">
    <property type="nucleotide sequence ID" value="XM_032473801.1"/>
</dbReference>
<reference evidence="3" key="1">
    <citation type="submission" date="2025-08" db="UniProtKB">
        <authorList>
            <consortium name="RefSeq"/>
        </authorList>
    </citation>
    <scope>IDENTIFICATION</scope>
    <source>
        <tissue evidence="3">Ear skin</tissue>
    </source>
</reference>
<dbReference type="GeneID" id="116661531"/>
<proteinExistence type="predicted"/>
<evidence type="ECO:0000313" key="3">
    <source>
        <dbReference type="RefSeq" id="XP_032329692.1"/>
    </source>
</evidence>
<feature type="region of interest" description="Disordered" evidence="1">
    <location>
        <begin position="1"/>
        <end position="162"/>
    </location>
</feature>
<name>A0A8B8SK04_CAMFR</name>
<protein>
    <submittedName>
        <fullName evidence="3">Uncharacterized protein LOC116661531</fullName>
    </submittedName>
</protein>
<feature type="compositionally biased region" description="Acidic residues" evidence="1">
    <location>
        <begin position="95"/>
        <end position="107"/>
    </location>
</feature>
<feature type="compositionally biased region" description="Basic and acidic residues" evidence="1">
    <location>
        <begin position="121"/>
        <end position="134"/>
    </location>
</feature>
<organism evidence="2 3">
    <name type="scientific">Camelus ferus</name>
    <name type="common">Wild bactrian camel</name>
    <name type="synonym">Camelus bactrianus ferus</name>
    <dbReference type="NCBI Taxonomy" id="419612"/>
    <lineage>
        <taxon>Eukaryota</taxon>
        <taxon>Metazoa</taxon>
        <taxon>Chordata</taxon>
        <taxon>Craniata</taxon>
        <taxon>Vertebrata</taxon>
        <taxon>Euteleostomi</taxon>
        <taxon>Mammalia</taxon>
        <taxon>Eutheria</taxon>
        <taxon>Laurasiatheria</taxon>
        <taxon>Artiodactyla</taxon>
        <taxon>Tylopoda</taxon>
        <taxon>Camelidae</taxon>
        <taxon>Camelus</taxon>
    </lineage>
</organism>
<dbReference type="Proteomes" id="UP000694856">
    <property type="component" value="Chromosome 35"/>
</dbReference>
<dbReference type="AlphaFoldDB" id="A0A8B8SK04"/>
<evidence type="ECO:0000313" key="2">
    <source>
        <dbReference type="Proteomes" id="UP000694856"/>
    </source>
</evidence>
<evidence type="ECO:0000256" key="1">
    <source>
        <dbReference type="SAM" id="MobiDB-lite"/>
    </source>
</evidence>
<gene>
    <name evidence="3" type="primary">LOC116661531</name>
</gene>
<sequence>MRRRSEQGASSGGEPWDGLSLRSFRRGHPALPSPLDCRPPGPAGQASAAVLDAPPREGVGAAAGVTQARGAHRGGSVRGPEPQQAAHGRKAAECSDSECCQDSEDREGETGTETSTGSHGSGDEPREGVSERRQGKQGPGPADGGRAQRPARPPSLAKHLACSRWPWPGRSWAAAPAGEGRRRGEEAVLQRAQAFRGGDAHFARLYVSNQAKMEKHHCTILLLPQKSAISVKTSESHAGHTHEKARIAWE</sequence>
<keyword evidence="2" id="KW-1185">Reference proteome</keyword>